<dbReference type="RefSeq" id="WP_007998621.1">
    <property type="nucleotide sequence ID" value="NZ_AOJI01000016.1"/>
</dbReference>
<reference evidence="1 2" key="1">
    <citation type="journal article" date="2014" name="PLoS Genet.">
        <title>Phylogenetically driven sequencing of extremely halophilic archaea reveals strategies for static and dynamic osmo-response.</title>
        <authorList>
            <person name="Becker E.A."/>
            <person name="Seitzer P.M."/>
            <person name="Tritt A."/>
            <person name="Larsen D."/>
            <person name="Krusor M."/>
            <person name="Yao A.I."/>
            <person name="Wu D."/>
            <person name="Madern D."/>
            <person name="Eisen J.A."/>
            <person name="Darling A.E."/>
            <person name="Facciotti M.T."/>
        </authorList>
    </citation>
    <scope>NUCLEOTIDE SEQUENCE [LARGE SCALE GENOMIC DNA]</scope>
    <source>
        <strain evidence="1 2">JCM 13560</strain>
    </source>
</reference>
<accession>M0PHT2</accession>
<sequence length="131" mass="13977">MPTSFLTREEMHDRVDVIFDEIEAELVADDDEPIALIGQLVGNLSVRGPHDGEKRFEADPSVAFAHYAFPNGDSYALGAAFRDLPNRELVSTVIVAKSSLHPTLAKAIDGDEDARESVANGELLAADGGGA</sequence>
<dbReference type="OrthoDB" id="384436at2157"/>
<evidence type="ECO:0000313" key="2">
    <source>
        <dbReference type="Proteomes" id="UP000011575"/>
    </source>
</evidence>
<dbReference type="Proteomes" id="UP000011575">
    <property type="component" value="Unassembled WGS sequence"/>
</dbReference>
<name>M0PHT2_9EURY</name>
<protein>
    <submittedName>
        <fullName evidence="1">Uncharacterized protein</fullName>
    </submittedName>
</protein>
<dbReference type="PATRIC" id="fig|1230454.4.peg.672"/>
<comment type="caution">
    <text evidence="1">The sequence shown here is derived from an EMBL/GenBank/DDBJ whole genome shotgun (WGS) entry which is preliminary data.</text>
</comment>
<dbReference type="STRING" id="1230454.C461_03277"/>
<dbReference type="AlphaFoldDB" id="M0PHT2"/>
<dbReference type="EMBL" id="AOJI01000016">
    <property type="protein sequence ID" value="EMA69164.1"/>
    <property type="molecule type" value="Genomic_DNA"/>
</dbReference>
<keyword evidence="2" id="KW-1185">Reference proteome</keyword>
<organism evidence="1 2">
    <name type="scientific">Halorubrum aidingense JCM 13560</name>
    <dbReference type="NCBI Taxonomy" id="1230454"/>
    <lineage>
        <taxon>Archaea</taxon>
        <taxon>Methanobacteriati</taxon>
        <taxon>Methanobacteriota</taxon>
        <taxon>Stenosarchaea group</taxon>
        <taxon>Halobacteria</taxon>
        <taxon>Halobacteriales</taxon>
        <taxon>Haloferacaceae</taxon>
        <taxon>Halorubrum</taxon>
    </lineage>
</organism>
<proteinExistence type="predicted"/>
<evidence type="ECO:0000313" key="1">
    <source>
        <dbReference type="EMBL" id="EMA69164.1"/>
    </source>
</evidence>
<gene>
    <name evidence="1" type="ORF">C461_03277</name>
</gene>